<comment type="function">
    <text evidence="12">Component of the F(0) channel, it forms part of the peripheral stalk, linking F(1) to F(0). The b'-subunit is a diverged and duplicated form of b found in plants and photosynthetic bacteria.</text>
</comment>
<dbReference type="PANTHER" id="PTHR33445">
    <property type="entry name" value="ATP SYNTHASE SUBUNIT B', CHLOROPLASTIC"/>
    <property type="match status" value="1"/>
</dbReference>
<comment type="similarity">
    <text evidence="1 15 16">Belongs to the ATPase B chain family.</text>
</comment>
<keyword evidence="2 15" id="KW-0813">Transport</keyword>
<sequence length="157" mass="17059">MQASIPSIVGQMIVFGAFIWFTMKFVWPPITKAMEERRQKIADGLAAAEKGARALQDASAKSEEALKAARAQAQEILANANKQAAQIVEQAKATAQEEGARIIAKAQEEVEREVAQAREALRKRVGELAVVGAAKILKREIDARTHADVLDDLAARI</sequence>
<organism evidence="18 19">
    <name type="scientific">Sinimarinibacterium thermocellulolyticum</name>
    <dbReference type="NCBI Taxonomy" id="3170016"/>
    <lineage>
        <taxon>Bacteria</taxon>
        <taxon>Pseudomonadati</taxon>
        <taxon>Pseudomonadota</taxon>
        <taxon>Gammaproteobacteria</taxon>
        <taxon>Nevskiales</taxon>
        <taxon>Nevskiaceae</taxon>
        <taxon>Sinimarinibacterium</taxon>
    </lineage>
</organism>
<dbReference type="InterPro" id="IPR028987">
    <property type="entry name" value="ATP_synth_B-like_membr_sf"/>
</dbReference>
<evidence type="ECO:0000256" key="14">
    <source>
        <dbReference type="ARBA" id="ARBA00037847"/>
    </source>
</evidence>
<comment type="subcellular location">
    <subcellularLocation>
        <location evidence="15">Cell membrane</location>
        <topology evidence="15">Single-pass membrane protein</topology>
    </subcellularLocation>
    <subcellularLocation>
        <location evidence="14">Endomembrane system</location>
        <topology evidence="14">Single-pass membrane protein</topology>
    </subcellularLocation>
</comment>
<evidence type="ECO:0000256" key="10">
    <source>
        <dbReference type="ARBA" id="ARBA00023310"/>
    </source>
</evidence>
<evidence type="ECO:0000256" key="16">
    <source>
        <dbReference type="RuleBase" id="RU003848"/>
    </source>
</evidence>
<evidence type="ECO:0000256" key="7">
    <source>
        <dbReference type="ARBA" id="ARBA00022989"/>
    </source>
</evidence>
<evidence type="ECO:0000256" key="12">
    <source>
        <dbReference type="ARBA" id="ARBA00025614"/>
    </source>
</evidence>
<dbReference type="NCBIfam" id="TIGR01144">
    <property type="entry name" value="ATP_synt_b"/>
    <property type="match status" value="1"/>
</dbReference>
<dbReference type="Gene3D" id="1.20.5.620">
    <property type="entry name" value="F1F0 ATP synthase subunit B, membrane domain"/>
    <property type="match status" value="1"/>
</dbReference>
<keyword evidence="5 15" id="KW-0812">Transmembrane</keyword>
<keyword evidence="9 15" id="KW-0472">Membrane</keyword>
<evidence type="ECO:0000256" key="2">
    <source>
        <dbReference type="ARBA" id="ARBA00022448"/>
    </source>
</evidence>
<feature type="transmembrane region" description="Helical" evidence="15">
    <location>
        <begin position="12"/>
        <end position="30"/>
    </location>
</feature>
<reference evidence="18 19" key="1">
    <citation type="submission" date="2024-06" db="EMBL/GenBank/DDBJ databases">
        <authorList>
            <person name="Li Z."/>
            <person name="Jiang Y."/>
        </authorList>
    </citation>
    <scope>NUCLEOTIDE SEQUENCE [LARGE SCALE GENOMIC DNA]</scope>
    <source>
        <strain evidence="18 19">HSW-8</strain>
    </source>
</reference>
<evidence type="ECO:0000313" key="18">
    <source>
        <dbReference type="EMBL" id="MES0873142.1"/>
    </source>
</evidence>
<dbReference type="HAMAP" id="MF_01398">
    <property type="entry name" value="ATP_synth_b_bprime"/>
    <property type="match status" value="1"/>
</dbReference>
<evidence type="ECO:0000256" key="9">
    <source>
        <dbReference type="ARBA" id="ARBA00023136"/>
    </source>
</evidence>
<keyword evidence="3 15" id="KW-1003">Cell membrane</keyword>
<evidence type="ECO:0000256" key="13">
    <source>
        <dbReference type="ARBA" id="ARBA00026054"/>
    </source>
</evidence>
<evidence type="ECO:0000256" key="11">
    <source>
        <dbReference type="ARBA" id="ARBA00025198"/>
    </source>
</evidence>
<accession>A0ABV2A7A4</accession>
<dbReference type="EMBL" id="JBEPIJ010000003">
    <property type="protein sequence ID" value="MES0873142.1"/>
    <property type="molecule type" value="Genomic_DNA"/>
</dbReference>
<dbReference type="Proteomes" id="UP001465331">
    <property type="component" value="Unassembled WGS sequence"/>
</dbReference>
<keyword evidence="10 15" id="KW-0066">ATP synthesis</keyword>
<keyword evidence="7 15" id="KW-1133">Transmembrane helix</keyword>
<evidence type="ECO:0000256" key="4">
    <source>
        <dbReference type="ARBA" id="ARBA00022547"/>
    </source>
</evidence>
<name>A0ABV2A7A4_9GAMM</name>
<dbReference type="PANTHER" id="PTHR33445:SF1">
    <property type="entry name" value="ATP SYNTHASE SUBUNIT B"/>
    <property type="match status" value="1"/>
</dbReference>
<dbReference type="CDD" id="cd06503">
    <property type="entry name" value="ATP-synt_Fo_b"/>
    <property type="match status" value="1"/>
</dbReference>
<proteinExistence type="inferred from homology"/>
<protein>
    <recommendedName>
        <fullName evidence="15">ATP synthase subunit b</fullName>
    </recommendedName>
    <alternativeName>
        <fullName evidence="15">ATP synthase F(0) sector subunit b</fullName>
    </alternativeName>
    <alternativeName>
        <fullName evidence="15">ATPase subunit I</fullName>
    </alternativeName>
    <alternativeName>
        <fullName evidence="15">F-type ATPase subunit b</fullName>
        <shortName evidence="15">F-ATPase subunit b</shortName>
    </alternativeName>
</protein>
<evidence type="ECO:0000256" key="3">
    <source>
        <dbReference type="ARBA" id="ARBA00022475"/>
    </source>
</evidence>
<keyword evidence="8 15" id="KW-0406">Ion transport</keyword>
<dbReference type="NCBIfam" id="NF004411">
    <property type="entry name" value="PRK05759.1-2"/>
    <property type="match status" value="1"/>
</dbReference>
<keyword evidence="19" id="KW-1185">Reference proteome</keyword>
<evidence type="ECO:0000256" key="15">
    <source>
        <dbReference type="HAMAP-Rule" id="MF_01398"/>
    </source>
</evidence>
<comment type="subunit">
    <text evidence="15">F-type ATPases have 2 components, F(1) - the catalytic core - and F(0) - the membrane proton channel. F(1) has five subunits: alpha(3), beta(3), gamma(1), delta(1), epsilon(1). F(0) has three main subunits: a(1), b(2) and c(10-14). The alpha and beta chains form an alternating ring which encloses part of the gamma chain. F(1) is attached to F(0) by a central stalk formed by the gamma and epsilon chains, while a peripheral stalk is formed by the delta and b chains.</text>
</comment>
<feature type="coiled-coil region" evidence="17">
    <location>
        <begin position="52"/>
        <end position="123"/>
    </location>
</feature>
<comment type="caution">
    <text evidence="18">The sequence shown here is derived from an EMBL/GenBank/DDBJ whole genome shotgun (WGS) entry which is preliminary data.</text>
</comment>
<evidence type="ECO:0000256" key="6">
    <source>
        <dbReference type="ARBA" id="ARBA00022781"/>
    </source>
</evidence>
<comment type="function">
    <text evidence="11 15">F(1)F(0) ATP synthase produces ATP from ADP in the presence of a proton or sodium gradient. F-type ATPases consist of two structural domains, F(1) containing the extramembraneous catalytic core and F(0) containing the membrane proton channel, linked together by a central stalk and a peripheral stalk. During catalysis, ATP synthesis in the catalytic domain of F(1) is coupled via a rotary mechanism of the central stalk subunits to proton translocation.</text>
</comment>
<dbReference type="RefSeq" id="WP_352887589.1">
    <property type="nucleotide sequence ID" value="NZ_JBEPIJ010000003.1"/>
</dbReference>
<dbReference type="Pfam" id="PF00430">
    <property type="entry name" value="ATP-synt_B"/>
    <property type="match status" value="1"/>
</dbReference>
<evidence type="ECO:0000256" key="8">
    <source>
        <dbReference type="ARBA" id="ARBA00023065"/>
    </source>
</evidence>
<comment type="subunit">
    <text evidence="13">F-type ATPases have 2 components, F(1) - the catalytic core - and F(0) - the membrane proton channel. F(1) has five subunits: alpha(3), beta(3), gamma(1), delta(1), epsilon(1). F(0) has four main subunits: a(1), b(2) and c(10-14). The alpha and beta chains form an alternating ring which encloses part of the gamma chain. F(1) is attached to F(0) by a central stalk formed by the gamma and epsilon chains, while a peripheral stalk is formed by the delta and b chains.</text>
</comment>
<dbReference type="InterPro" id="IPR050059">
    <property type="entry name" value="ATP_synthase_B_chain"/>
</dbReference>
<evidence type="ECO:0000256" key="17">
    <source>
        <dbReference type="SAM" id="Coils"/>
    </source>
</evidence>
<keyword evidence="6 15" id="KW-0375">Hydrogen ion transport</keyword>
<dbReference type="SUPFAM" id="SSF81573">
    <property type="entry name" value="F1F0 ATP synthase subunit B, membrane domain"/>
    <property type="match status" value="1"/>
</dbReference>
<evidence type="ECO:0000256" key="1">
    <source>
        <dbReference type="ARBA" id="ARBA00005513"/>
    </source>
</evidence>
<dbReference type="InterPro" id="IPR002146">
    <property type="entry name" value="ATP_synth_b/b'su_bac/chlpt"/>
</dbReference>
<gene>
    <name evidence="15" type="primary">atpF</name>
    <name evidence="18" type="ORF">ABSH63_03825</name>
</gene>
<evidence type="ECO:0000313" key="19">
    <source>
        <dbReference type="Proteomes" id="UP001465331"/>
    </source>
</evidence>
<keyword evidence="17" id="KW-0175">Coiled coil</keyword>
<keyword evidence="4 15" id="KW-0138">CF(0)</keyword>
<evidence type="ECO:0000256" key="5">
    <source>
        <dbReference type="ARBA" id="ARBA00022692"/>
    </source>
</evidence>
<dbReference type="InterPro" id="IPR005864">
    <property type="entry name" value="ATP_synth_F0_bsu_bac"/>
</dbReference>